<accession>A0ACB0ZFE8</accession>
<name>A0ACB0ZFE8_MELEN</name>
<sequence length="66" mass="8386">MIKICRWLKSSYLDFLYFFKFFRFFFNSSYCSNVKGLLMYLMEFRAYSEEFHSYPFHSILRYFYKS</sequence>
<evidence type="ECO:0000313" key="1">
    <source>
        <dbReference type="EMBL" id="CAK5077781.1"/>
    </source>
</evidence>
<gene>
    <name evidence="1" type="ORF">MENTE1834_LOCUS24731</name>
</gene>
<comment type="caution">
    <text evidence="1">The sequence shown here is derived from an EMBL/GenBank/DDBJ whole genome shotgun (WGS) entry which is preliminary data.</text>
</comment>
<reference evidence="1" key="1">
    <citation type="submission" date="2023-11" db="EMBL/GenBank/DDBJ databases">
        <authorList>
            <person name="Poullet M."/>
        </authorList>
    </citation>
    <scope>NUCLEOTIDE SEQUENCE</scope>
    <source>
        <strain evidence="1">E1834</strain>
    </source>
</reference>
<keyword evidence="2" id="KW-1185">Reference proteome</keyword>
<proteinExistence type="predicted"/>
<dbReference type="Proteomes" id="UP001497535">
    <property type="component" value="Unassembled WGS sequence"/>
</dbReference>
<protein>
    <submittedName>
        <fullName evidence="1">Uncharacterized protein</fullName>
    </submittedName>
</protein>
<organism evidence="1 2">
    <name type="scientific">Meloidogyne enterolobii</name>
    <name type="common">Root-knot nematode worm</name>
    <name type="synonym">Meloidogyne mayaguensis</name>
    <dbReference type="NCBI Taxonomy" id="390850"/>
    <lineage>
        <taxon>Eukaryota</taxon>
        <taxon>Metazoa</taxon>
        <taxon>Ecdysozoa</taxon>
        <taxon>Nematoda</taxon>
        <taxon>Chromadorea</taxon>
        <taxon>Rhabditida</taxon>
        <taxon>Tylenchina</taxon>
        <taxon>Tylenchomorpha</taxon>
        <taxon>Tylenchoidea</taxon>
        <taxon>Meloidogynidae</taxon>
        <taxon>Meloidogyninae</taxon>
        <taxon>Meloidogyne</taxon>
    </lineage>
</organism>
<dbReference type="EMBL" id="CAVMJV010000033">
    <property type="protein sequence ID" value="CAK5077781.1"/>
    <property type="molecule type" value="Genomic_DNA"/>
</dbReference>
<evidence type="ECO:0000313" key="2">
    <source>
        <dbReference type="Proteomes" id="UP001497535"/>
    </source>
</evidence>